<sequence length="163" mass="19279">MSQSFSQIKTGLLTNQPNQKHYEPQKECIIEMEDMTYQQSYVLLPNEQINHQSKQQQLNNSSALPQKQGNNHLSQNQIQHRYQNQQQIFVPQSILNNYQYNKQQFAIKLVLVINFTYIEFITQFANFVELHKISQMTKSLLCAINVDKYNNQFMNFQNVLIAM</sequence>
<dbReference type="AlphaFoldDB" id="A0A8S1TGJ3"/>
<comment type="caution">
    <text evidence="2">The sequence shown here is derived from an EMBL/GenBank/DDBJ whole genome shotgun (WGS) entry which is preliminary data.</text>
</comment>
<reference evidence="2" key="1">
    <citation type="submission" date="2021-01" db="EMBL/GenBank/DDBJ databases">
        <authorList>
            <consortium name="Genoscope - CEA"/>
            <person name="William W."/>
        </authorList>
    </citation>
    <scope>NUCLEOTIDE SEQUENCE</scope>
</reference>
<accession>A0A8S1TGJ3</accession>
<evidence type="ECO:0000313" key="2">
    <source>
        <dbReference type="EMBL" id="CAD8150917.1"/>
    </source>
</evidence>
<evidence type="ECO:0000256" key="1">
    <source>
        <dbReference type="SAM" id="MobiDB-lite"/>
    </source>
</evidence>
<evidence type="ECO:0000313" key="3">
    <source>
        <dbReference type="Proteomes" id="UP000689195"/>
    </source>
</evidence>
<dbReference type="EMBL" id="CAJJDO010000021">
    <property type="protein sequence ID" value="CAD8150917.1"/>
    <property type="molecule type" value="Genomic_DNA"/>
</dbReference>
<dbReference type="Proteomes" id="UP000689195">
    <property type="component" value="Unassembled WGS sequence"/>
</dbReference>
<keyword evidence="3" id="KW-1185">Reference proteome</keyword>
<name>A0A8S1TGJ3_9CILI</name>
<protein>
    <submittedName>
        <fullName evidence="2">Uncharacterized protein</fullName>
    </submittedName>
</protein>
<gene>
    <name evidence="2" type="ORF">PPENT_87.1.T0210080</name>
</gene>
<organism evidence="2 3">
    <name type="scientific">Paramecium pentaurelia</name>
    <dbReference type="NCBI Taxonomy" id="43138"/>
    <lineage>
        <taxon>Eukaryota</taxon>
        <taxon>Sar</taxon>
        <taxon>Alveolata</taxon>
        <taxon>Ciliophora</taxon>
        <taxon>Intramacronucleata</taxon>
        <taxon>Oligohymenophorea</taxon>
        <taxon>Peniculida</taxon>
        <taxon>Parameciidae</taxon>
        <taxon>Paramecium</taxon>
    </lineage>
</organism>
<feature type="region of interest" description="Disordered" evidence="1">
    <location>
        <begin position="54"/>
        <end position="74"/>
    </location>
</feature>
<proteinExistence type="predicted"/>